<reference evidence="1 2" key="1">
    <citation type="submission" date="2020-08" db="EMBL/GenBank/DDBJ databases">
        <title>Sequencing the genomes of 1000 actinobacteria strains.</title>
        <authorList>
            <person name="Klenk H.-P."/>
        </authorList>
    </citation>
    <scope>NUCLEOTIDE SEQUENCE [LARGE SCALE GENOMIC DNA]</scope>
    <source>
        <strain evidence="1 2">DSM 45584</strain>
    </source>
</reference>
<organism evidence="1 2">
    <name type="scientific">Saccharopolyspora phatthalungensis</name>
    <dbReference type="NCBI Taxonomy" id="664693"/>
    <lineage>
        <taxon>Bacteria</taxon>
        <taxon>Bacillati</taxon>
        <taxon>Actinomycetota</taxon>
        <taxon>Actinomycetes</taxon>
        <taxon>Pseudonocardiales</taxon>
        <taxon>Pseudonocardiaceae</taxon>
        <taxon>Saccharopolyspora</taxon>
    </lineage>
</organism>
<protein>
    <submittedName>
        <fullName evidence="1">Uncharacterized protein</fullName>
    </submittedName>
</protein>
<evidence type="ECO:0000313" key="1">
    <source>
        <dbReference type="EMBL" id="MBB5158719.1"/>
    </source>
</evidence>
<proteinExistence type="predicted"/>
<name>A0A840QIV8_9PSEU</name>
<accession>A0A840QIV8</accession>
<keyword evidence="2" id="KW-1185">Reference proteome</keyword>
<dbReference type="EMBL" id="JACHIW010000002">
    <property type="protein sequence ID" value="MBB5158719.1"/>
    <property type="molecule type" value="Genomic_DNA"/>
</dbReference>
<dbReference type="AlphaFoldDB" id="A0A840QIV8"/>
<sequence>MNSGTKEVYPRWLPGPSLRDTETHLVAQQRNSYGACGGLVMWAEPGHPTTMRPRCPDCLAKAKENIPNPGRR</sequence>
<gene>
    <name evidence="1" type="ORF">BJ970_006318</name>
</gene>
<evidence type="ECO:0000313" key="2">
    <source>
        <dbReference type="Proteomes" id="UP000584374"/>
    </source>
</evidence>
<comment type="caution">
    <text evidence="1">The sequence shown here is derived from an EMBL/GenBank/DDBJ whole genome shotgun (WGS) entry which is preliminary data.</text>
</comment>
<dbReference type="Proteomes" id="UP000584374">
    <property type="component" value="Unassembled WGS sequence"/>
</dbReference>